<evidence type="ECO:0008006" key="3">
    <source>
        <dbReference type="Google" id="ProtNLM"/>
    </source>
</evidence>
<accession>A0ABT2QZL1</accession>
<evidence type="ECO:0000313" key="2">
    <source>
        <dbReference type="Proteomes" id="UP001064106"/>
    </source>
</evidence>
<organism evidence="1 2">
    <name type="scientific">Alloalcanivorax balearicus MACL04</name>
    <dbReference type="NCBI Taxonomy" id="1177182"/>
    <lineage>
        <taxon>Bacteria</taxon>
        <taxon>Pseudomonadati</taxon>
        <taxon>Pseudomonadota</taxon>
        <taxon>Gammaproteobacteria</taxon>
        <taxon>Oceanospirillales</taxon>
        <taxon>Alcanivoracaceae</taxon>
        <taxon>Alloalcanivorax</taxon>
    </lineage>
</organism>
<dbReference type="Gene3D" id="3.40.50.1820">
    <property type="entry name" value="alpha/beta hydrolase"/>
    <property type="match status" value="1"/>
</dbReference>
<sequence>MPATPSVTGRTRLSGVVLLAVSLMMLSGCARLFPKPQYDQTNPKRLHHIGSDLNGAYDPYSRQHEANFKSVERFNAERSKTKINEMEKSRVAMEDVGNRALYAEYQALLDDIEADMLSWARKREKCGGHVVKVLLFFHGGLNHPANNDKRLERRLAEIQLDGFYPLYVSWRSGAFVSFWDRFTAVRNGGIATGPVAPVRGTIYTLSDALSGLAKAPETGWDVAANSLAAADARQRGMDRDRSDYLPSDALYWPASDPYSFLDQTRYRAGQVLPGVVRLVTTPVVQGLGTPAWSMMLRRTKHLTTMEADVLGYNESYCGEDCAVEGNGVVAVLARRLDALNQRLPAGMTMEITLVGHSMGAIVANELVSLYPQLPYKTIVHMGAADSNRNWIDKTYPWLKAHADDPGVAFYNLTLHPTSEEREVNGFFLIPNGSLLVWLDDMLTQPDHMLDRRSGRWTNARHLLPFYEDAGNAYLKVFPANDDSVPQNHGDFGKFRYWREDFYWGREQERAG</sequence>
<proteinExistence type="predicted"/>
<gene>
    <name evidence="1" type="ORF">MA04_02273</name>
</gene>
<name>A0ABT2QZL1_9GAMM</name>
<evidence type="ECO:0000313" key="1">
    <source>
        <dbReference type="EMBL" id="MCU5782973.1"/>
    </source>
</evidence>
<reference evidence="1" key="1">
    <citation type="submission" date="2012-09" db="EMBL/GenBank/DDBJ databases">
        <title>Genome Sequence of alkane-degrading Bacterium Alcanivorax balearicus MACL04.</title>
        <authorList>
            <person name="Lai Q."/>
            <person name="Shao Z."/>
        </authorList>
    </citation>
    <scope>NUCLEOTIDE SEQUENCE</scope>
    <source>
        <strain evidence="1">MACL04</strain>
    </source>
</reference>
<dbReference type="RefSeq" id="WP_262460556.1">
    <property type="nucleotide sequence ID" value="NZ_ARXS01000012.1"/>
</dbReference>
<dbReference type="SUPFAM" id="SSF53474">
    <property type="entry name" value="alpha/beta-Hydrolases"/>
    <property type="match status" value="1"/>
</dbReference>
<comment type="caution">
    <text evidence="1">The sequence shown here is derived from an EMBL/GenBank/DDBJ whole genome shotgun (WGS) entry which is preliminary data.</text>
</comment>
<dbReference type="Proteomes" id="UP001064106">
    <property type="component" value="Unassembled WGS sequence"/>
</dbReference>
<dbReference type="EMBL" id="ARXS01000012">
    <property type="protein sequence ID" value="MCU5782973.1"/>
    <property type="molecule type" value="Genomic_DNA"/>
</dbReference>
<protein>
    <recommendedName>
        <fullName evidence="3">Alpha/beta hydrolase</fullName>
    </recommendedName>
</protein>
<dbReference type="InterPro" id="IPR029058">
    <property type="entry name" value="AB_hydrolase_fold"/>
</dbReference>
<keyword evidence="2" id="KW-1185">Reference proteome</keyword>